<evidence type="ECO:0000256" key="10">
    <source>
        <dbReference type="ARBA" id="ARBA00023012"/>
    </source>
</evidence>
<feature type="region of interest" description="Disordered" evidence="12">
    <location>
        <begin position="408"/>
        <end position="428"/>
    </location>
</feature>
<dbReference type="EC" id="2.7.13.3" evidence="4"/>
<dbReference type="SUPFAM" id="SSF47384">
    <property type="entry name" value="Homodimeric domain of signal transducing histidine kinase"/>
    <property type="match status" value="1"/>
</dbReference>
<comment type="caution">
    <text evidence="15">The sequence shown here is derived from an EMBL/GenBank/DDBJ whole genome shotgun (WGS) entry which is preliminary data.</text>
</comment>
<accession>A0A919V1Q8</accession>
<dbReference type="Gene3D" id="3.30.565.10">
    <property type="entry name" value="Histidine kinase-like ATPase, C-terminal domain"/>
    <property type="match status" value="1"/>
</dbReference>
<keyword evidence="8 15" id="KW-0418">Kinase</keyword>
<dbReference type="SUPFAM" id="SSF55874">
    <property type="entry name" value="ATPase domain of HSP90 chaperone/DNA topoisomerase II/histidine kinase"/>
    <property type="match status" value="1"/>
</dbReference>
<organism evidence="15 16">
    <name type="scientific">Sphaerisporangium rufum</name>
    <dbReference type="NCBI Taxonomy" id="1381558"/>
    <lineage>
        <taxon>Bacteria</taxon>
        <taxon>Bacillati</taxon>
        <taxon>Actinomycetota</taxon>
        <taxon>Actinomycetes</taxon>
        <taxon>Streptosporangiales</taxon>
        <taxon>Streptosporangiaceae</taxon>
        <taxon>Sphaerisporangium</taxon>
    </lineage>
</organism>
<evidence type="ECO:0000256" key="13">
    <source>
        <dbReference type="SAM" id="Phobius"/>
    </source>
</evidence>
<evidence type="ECO:0000256" key="8">
    <source>
        <dbReference type="ARBA" id="ARBA00022777"/>
    </source>
</evidence>
<evidence type="ECO:0000256" key="7">
    <source>
        <dbReference type="ARBA" id="ARBA00022692"/>
    </source>
</evidence>
<keyword evidence="16" id="KW-1185">Reference proteome</keyword>
<dbReference type="CDD" id="cd00082">
    <property type="entry name" value="HisKA"/>
    <property type="match status" value="1"/>
</dbReference>
<evidence type="ECO:0000259" key="14">
    <source>
        <dbReference type="PROSITE" id="PS50109"/>
    </source>
</evidence>
<evidence type="ECO:0000256" key="6">
    <source>
        <dbReference type="ARBA" id="ARBA00022679"/>
    </source>
</evidence>
<keyword evidence="9 13" id="KW-1133">Transmembrane helix</keyword>
<keyword evidence="10" id="KW-0902">Two-component regulatory system</keyword>
<dbReference type="InterPro" id="IPR004358">
    <property type="entry name" value="Sig_transdc_His_kin-like_C"/>
</dbReference>
<dbReference type="EMBL" id="BOOU01000044">
    <property type="protein sequence ID" value="GII78118.1"/>
    <property type="molecule type" value="Genomic_DNA"/>
</dbReference>
<dbReference type="RefSeq" id="WP_203985216.1">
    <property type="nucleotide sequence ID" value="NZ_BOOU01000044.1"/>
</dbReference>
<comment type="subcellular location">
    <subcellularLocation>
        <location evidence="3">Cell membrane</location>
    </subcellularLocation>
    <subcellularLocation>
        <location evidence="2">Membrane</location>
        <topology evidence="2">Multi-pass membrane protein</topology>
    </subcellularLocation>
</comment>
<sequence length="428" mass="45270">MRTFRPIRRRRPARPAHLHTTGRLATLRFRLALLLTALNVVGLAGMGAVALAVDRDQRAGLVRAELDRTARTTKALLAYESGALSVDRLYADPASTGPTAVFVYEGTRTGPRLVFAHPAALPVIAPAVLRGLARDGGERATTVTAAGRDARLLAVPFPHAVTGAVAGTIVVGTDLGPVQDAHRRLGWTLFAGGTVFTALAGLGGLLLARRGTRPALEAIGQQERFVADAAHELRTPLTVIRTQAESALKDPERQAQALRQVVRSAERLGDSVEALLLRARLVAGLREVRREPFRLDQLAEEVVAENVQPPHTALVSTEPTVAHGDPVLVRIALRNLVHNAVRHGRTGTGPAVVTLDVRDGEVRIGDRGPGPGDRPVRRFGTGAPDGTGLGLSIAGWVAELHDGTLRLDRAPAGGTRATLTLPTPPPSA</sequence>
<protein>
    <recommendedName>
        <fullName evidence="4">histidine kinase</fullName>
        <ecNumber evidence="4">2.7.13.3</ecNumber>
    </recommendedName>
</protein>
<dbReference type="PANTHER" id="PTHR45436">
    <property type="entry name" value="SENSOR HISTIDINE KINASE YKOH"/>
    <property type="match status" value="1"/>
</dbReference>
<dbReference type="Pfam" id="PF02518">
    <property type="entry name" value="HATPase_c"/>
    <property type="match status" value="1"/>
</dbReference>
<dbReference type="Proteomes" id="UP000655287">
    <property type="component" value="Unassembled WGS sequence"/>
</dbReference>
<keyword evidence="5" id="KW-0597">Phosphoprotein</keyword>
<proteinExistence type="predicted"/>
<keyword evidence="6" id="KW-0808">Transferase</keyword>
<evidence type="ECO:0000256" key="5">
    <source>
        <dbReference type="ARBA" id="ARBA00022553"/>
    </source>
</evidence>
<dbReference type="Gene3D" id="1.10.287.130">
    <property type="match status" value="1"/>
</dbReference>
<evidence type="ECO:0000256" key="4">
    <source>
        <dbReference type="ARBA" id="ARBA00012438"/>
    </source>
</evidence>
<dbReference type="InterPro" id="IPR036097">
    <property type="entry name" value="HisK_dim/P_sf"/>
</dbReference>
<feature type="transmembrane region" description="Helical" evidence="13">
    <location>
        <begin position="185"/>
        <end position="208"/>
    </location>
</feature>
<dbReference type="InterPro" id="IPR003594">
    <property type="entry name" value="HATPase_dom"/>
</dbReference>
<dbReference type="AlphaFoldDB" id="A0A919V1Q8"/>
<dbReference type="PANTHER" id="PTHR45436:SF15">
    <property type="entry name" value="SENSOR HISTIDINE KINASE CUSS"/>
    <property type="match status" value="1"/>
</dbReference>
<dbReference type="Pfam" id="PF00512">
    <property type="entry name" value="HisKA"/>
    <property type="match status" value="1"/>
</dbReference>
<dbReference type="PROSITE" id="PS50109">
    <property type="entry name" value="HIS_KIN"/>
    <property type="match status" value="1"/>
</dbReference>
<feature type="domain" description="Histidine kinase" evidence="14">
    <location>
        <begin position="228"/>
        <end position="425"/>
    </location>
</feature>
<evidence type="ECO:0000256" key="12">
    <source>
        <dbReference type="SAM" id="MobiDB-lite"/>
    </source>
</evidence>
<keyword evidence="11 13" id="KW-0472">Membrane</keyword>
<evidence type="ECO:0000256" key="1">
    <source>
        <dbReference type="ARBA" id="ARBA00000085"/>
    </source>
</evidence>
<dbReference type="SMART" id="SM00388">
    <property type="entry name" value="HisKA"/>
    <property type="match status" value="1"/>
</dbReference>
<dbReference type="InterPro" id="IPR003661">
    <property type="entry name" value="HisK_dim/P_dom"/>
</dbReference>
<evidence type="ECO:0000256" key="9">
    <source>
        <dbReference type="ARBA" id="ARBA00022989"/>
    </source>
</evidence>
<evidence type="ECO:0000256" key="3">
    <source>
        <dbReference type="ARBA" id="ARBA00004236"/>
    </source>
</evidence>
<evidence type="ECO:0000256" key="2">
    <source>
        <dbReference type="ARBA" id="ARBA00004141"/>
    </source>
</evidence>
<dbReference type="InterPro" id="IPR036890">
    <property type="entry name" value="HATPase_C_sf"/>
</dbReference>
<dbReference type="InterPro" id="IPR050428">
    <property type="entry name" value="TCS_sensor_his_kinase"/>
</dbReference>
<dbReference type="SMART" id="SM00387">
    <property type="entry name" value="HATPase_c"/>
    <property type="match status" value="1"/>
</dbReference>
<name>A0A919V1Q8_9ACTN</name>
<gene>
    <name evidence="15" type="ORF">Sru01_31000</name>
</gene>
<comment type="catalytic activity">
    <reaction evidence="1">
        <text>ATP + protein L-histidine = ADP + protein N-phospho-L-histidine.</text>
        <dbReference type="EC" id="2.7.13.3"/>
    </reaction>
</comment>
<dbReference type="GO" id="GO:0000155">
    <property type="term" value="F:phosphorelay sensor kinase activity"/>
    <property type="evidence" value="ECO:0007669"/>
    <property type="project" value="InterPro"/>
</dbReference>
<evidence type="ECO:0000256" key="11">
    <source>
        <dbReference type="ARBA" id="ARBA00023136"/>
    </source>
</evidence>
<keyword evidence="7 13" id="KW-0812">Transmembrane</keyword>
<evidence type="ECO:0000313" key="15">
    <source>
        <dbReference type="EMBL" id="GII78118.1"/>
    </source>
</evidence>
<dbReference type="InterPro" id="IPR005467">
    <property type="entry name" value="His_kinase_dom"/>
</dbReference>
<dbReference type="GO" id="GO:0005886">
    <property type="term" value="C:plasma membrane"/>
    <property type="evidence" value="ECO:0007669"/>
    <property type="project" value="UniProtKB-SubCell"/>
</dbReference>
<dbReference type="PRINTS" id="PR00344">
    <property type="entry name" value="BCTRLSENSOR"/>
</dbReference>
<reference evidence="15" key="1">
    <citation type="submission" date="2021-01" db="EMBL/GenBank/DDBJ databases">
        <title>Whole genome shotgun sequence of Sphaerisporangium rufum NBRC 109079.</title>
        <authorList>
            <person name="Komaki H."/>
            <person name="Tamura T."/>
        </authorList>
    </citation>
    <scope>NUCLEOTIDE SEQUENCE</scope>
    <source>
        <strain evidence="15">NBRC 109079</strain>
    </source>
</reference>
<evidence type="ECO:0000313" key="16">
    <source>
        <dbReference type="Proteomes" id="UP000655287"/>
    </source>
</evidence>